<dbReference type="PANTHER" id="PTHR46797:SF23">
    <property type="entry name" value="HTH-TYPE TRANSCRIPTIONAL REGULATOR SUTR"/>
    <property type="match status" value="1"/>
</dbReference>
<dbReference type="InterPro" id="IPR018653">
    <property type="entry name" value="ScfR_C"/>
</dbReference>
<dbReference type="Pfam" id="PF09856">
    <property type="entry name" value="ScfRs"/>
    <property type="match status" value="1"/>
</dbReference>
<dbReference type="InterPro" id="IPR050807">
    <property type="entry name" value="TransReg_Diox_bact_type"/>
</dbReference>
<dbReference type="PROSITE" id="PS50943">
    <property type="entry name" value="HTH_CROC1"/>
    <property type="match status" value="1"/>
</dbReference>
<evidence type="ECO:0000259" key="5">
    <source>
        <dbReference type="PROSITE" id="PS50943"/>
    </source>
</evidence>
<keyword evidence="2" id="KW-0805">Transcription regulation</keyword>
<comment type="similarity">
    <text evidence="1">Belongs to the short-chain fatty acyl-CoA assimilation regulator (ScfR) family.</text>
</comment>
<dbReference type="Pfam" id="PF06114">
    <property type="entry name" value="Peptidase_M78"/>
    <property type="match status" value="1"/>
</dbReference>
<dbReference type="SMART" id="SM00530">
    <property type="entry name" value="HTH_XRE"/>
    <property type="match status" value="1"/>
</dbReference>
<proteinExistence type="inferred from homology"/>
<dbReference type="PIRSF" id="PIRSF019251">
    <property type="entry name" value="Rv0465c"/>
    <property type="match status" value="1"/>
</dbReference>
<keyword evidence="7" id="KW-1185">Reference proteome</keyword>
<keyword evidence="3" id="KW-0238">DNA-binding</keyword>
<dbReference type="InterPro" id="IPR010359">
    <property type="entry name" value="IrrE_HExxH"/>
</dbReference>
<feature type="domain" description="HTH cro/C1-type" evidence="5">
    <location>
        <begin position="11"/>
        <end position="65"/>
    </location>
</feature>
<dbReference type="EMBL" id="JACIIX010000012">
    <property type="protein sequence ID" value="MBB6211545.1"/>
    <property type="molecule type" value="Genomic_DNA"/>
</dbReference>
<keyword evidence="4" id="KW-0804">Transcription</keyword>
<dbReference type="Proteomes" id="UP000544872">
    <property type="component" value="Unassembled WGS sequence"/>
</dbReference>
<evidence type="ECO:0000256" key="3">
    <source>
        <dbReference type="ARBA" id="ARBA00023125"/>
    </source>
</evidence>
<evidence type="ECO:0000256" key="2">
    <source>
        <dbReference type="ARBA" id="ARBA00023015"/>
    </source>
</evidence>
<dbReference type="SUPFAM" id="SSF47413">
    <property type="entry name" value="lambda repressor-like DNA-binding domains"/>
    <property type="match status" value="1"/>
</dbReference>
<evidence type="ECO:0000313" key="7">
    <source>
        <dbReference type="Proteomes" id="UP000544872"/>
    </source>
</evidence>
<evidence type="ECO:0000256" key="4">
    <source>
        <dbReference type="ARBA" id="ARBA00023163"/>
    </source>
</evidence>
<dbReference type="GO" id="GO:0003677">
    <property type="term" value="F:DNA binding"/>
    <property type="evidence" value="ECO:0007669"/>
    <property type="project" value="UniProtKB-KW"/>
</dbReference>
<sequence length="473" mass="53010">MKKKLFLGYKLRRLREQRNMSQAAMARLLDLSPSYLNQLENNQRPLTVAVLLRIAQELEVDVATLAEDEEARLVSDLRETLSDPLFNGDPPSTTELRTLASMSPEVARRVLSLYQAYQQLNERLQAMADDLHNHGQDETTGNPHFPYEEVRDYFYYCNNYFSPLDEAAEALVEREGFTIGDMTQDLSLYLKMKHDVRVRLVSEDDLAMRRFDPATGTLHMSALLDGPSRTFHLAHQIALIGFGGVIEDLVNAANLSSDDARSICRVGLANYFAGALVMPYTRFLRAAREVRHDIEVLQSRFGTSFEQACHRLSTLQRPGHKGVPFYFVRVDMAGNITKRHSATRLHFARFGGTCPKWNVHEAFAQPGKILVQMAKMPDDTPYVCVARTVTKGGGAFLKPSRQFAVGLGCEVSYAAEVVYADAVDVNAVATAVPIGVNCRICERTDCQQRAFPPIGSRVSVDSNNRSFVPYLFS</sequence>
<organism evidence="6 7">
    <name type="scientific">Novispirillum itersonii</name>
    <name type="common">Aquaspirillum itersonii</name>
    <dbReference type="NCBI Taxonomy" id="189"/>
    <lineage>
        <taxon>Bacteria</taxon>
        <taxon>Pseudomonadati</taxon>
        <taxon>Pseudomonadota</taxon>
        <taxon>Alphaproteobacteria</taxon>
        <taxon>Rhodospirillales</taxon>
        <taxon>Novispirillaceae</taxon>
        <taxon>Novispirillum</taxon>
    </lineage>
</organism>
<dbReference type="PANTHER" id="PTHR46797">
    <property type="entry name" value="HTH-TYPE TRANSCRIPTIONAL REGULATOR"/>
    <property type="match status" value="1"/>
</dbReference>
<comment type="caution">
    <text evidence="6">The sequence shown here is derived from an EMBL/GenBank/DDBJ whole genome shotgun (WGS) entry which is preliminary data.</text>
</comment>
<evidence type="ECO:0000313" key="6">
    <source>
        <dbReference type="EMBL" id="MBB6211545.1"/>
    </source>
</evidence>
<dbReference type="AlphaFoldDB" id="A0A7X0DN20"/>
<dbReference type="Gene3D" id="1.10.260.40">
    <property type="entry name" value="lambda repressor-like DNA-binding domains"/>
    <property type="match status" value="1"/>
</dbReference>
<dbReference type="InterPro" id="IPR001387">
    <property type="entry name" value="Cro/C1-type_HTH"/>
</dbReference>
<dbReference type="Pfam" id="PF01381">
    <property type="entry name" value="HTH_3"/>
    <property type="match status" value="1"/>
</dbReference>
<dbReference type="GO" id="GO:0003700">
    <property type="term" value="F:DNA-binding transcription factor activity"/>
    <property type="evidence" value="ECO:0007669"/>
    <property type="project" value="TreeGrafter"/>
</dbReference>
<protein>
    <recommendedName>
        <fullName evidence="5">HTH cro/C1-type domain-containing protein</fullName>
    </recommendedName>
</protein>
<name>A0A7X0DN20_NOVIT</name>
<evidence type="ECO:0000256" key="1">
    <source>
        <dbReference type="ARBA" id="ARBA00007227"/>
    </source>
</evidence>
<dbReference type="InterPro" id="IPR010982">
    <property type="entry name" value="Lambda_DNA-bd_dom_sf"/>
</dbReference>
<dbReference type="GO" id="GO:0005829">
    <property type="term" value="C:cytosol"/>
    <property type="evidence" value="ECO:0007669"/>
    <property type="project" value="TreeGrafter"/>
</dbReference>
<dbReference type="CDD" id="cd00093">
    <property type="entry name" value="HTH_XRE"/>
    <property type="match status" value="1"/>
</dbReference>
<accession>A0A7X0DN20</accession>
<dbReference type="InterPro" id="IPR026281">
    <property type="entry name" value="HTH_RamB"/>
</dbReference>
<gene>
    <name evidence="6" type="ORF">FHS48_002986</name>
</gene>
<dbReference type="RefSeq" id="WP_184264421.1">
    <property type="nucleotide sequence ID" value="NZ_JACIIX010000012.1"/>
</dbReference>
<reference evidence="6 7" key="1">
    <citation type="submission" date="2020-08" db="EMBL/GenBank/DDBJ databases">
        <title>Genomic Encyclopedia of Type Strains, Phase IV (KMG-IV): sequencing the most valuable type-strain genomes for metagenomic binning, comparative biology and taxonomic classification.</title>
        <authorList>
            <person name="Goeker M."/>
        </authorList>
    </citation>
    <scope>NUCLEOTIDE SEQUENCE [LARGE SCALE GENOMIC DNA]</scope>
    <source>
        <strain evidence="6 7">DSM 11590</strain>
    </source>
</reference>